<sequence>MASKIFMGDFPELMENILKNLNKEFDSLYSCALVSRYWCKMSIPILWQDPFSIRRKRPLFISNYFSSLDEDEKFILNECGINIEISKTLFDYTRFLKVLNLFCLKSKVQEEWNHLTLESLYRIVNLLIKLFANNGATLYKFDVSNVYCFNEIDSEIFYSLEQNEQFFSQLQDLTLKVQPIY</sequence>
<feature type="domain" description="F-box" evidence="1">
    <location>
        <begin position="11"/>
        <end position="51"/>
    </location>
</feature>
<dbReference type="Pfam" id="PF12937">
    <property type="entry name" value="F-box-like"/>
    <property type="match status" value="1"/>
</dbReference>
<evidence type="ECO:0000259" key="1">
    <source>
        <dbReference type="Pfam" id="PF12937"/>
    </source>
</evidence>
<name>A0A397UDU7_9GLOM</name>
<proteinExistence type="predicted"/>
<dbReference type="InterPro" id="IPR001810">
    <property type="entry name" value="F-box_dom"/>
</dbReference>
<evidence type="ECO:0000313" key="2">
    <source>
        <dbReference type="EMBL" id="RIB05533.1"/>
    </source>
</evidence>
<keyword evidence="3" id="KW-1185">Reference proteome</keyword>
<evidence type="ECO:0000313" key="3">
    <source>
        <dbReference type="Proteomes" id="UP000266673"/>
    </source>
</evidence>
<reference evidence="2 3" key="1">
    <citation type="submission" date="2018-06" db="EMBL/GenBank/DDBJ databases">
        <title>Comparative genomics reveals the genomic features of Rhizophagus irregularis, R. cerebriforme, R. diaphanum and Gigaspora rosea, and their symbiotic lifestyle signature.</title>
        <authorList>
            <person name="Morin E."/>
            <person name="San Clemente H."/>
            <person name="Chen E.C.H."/>
            <person name="De La Providencia I."/>
            <person name="Hainaut M."/>
            <person name="Kuo A."/>
            <person name="Kohler A."/>
            <person name="Murat C."/>
            <person name="Tang N."/>
            <person name="Roy S."/>
            <person name="Loubradou J."/>
            <person name="Henrissat B."/>
            <person name="Grigoriev I.V."/>
            <person name="Corradi N."/>
            <person name="Roux C."/>
            <person name="Martin F.M."/>
        </authorList>
    </citation>
    <scope>NUCLEOTIDE SEQUENCE [LARGE SCALE GENOMIC DNA]</scope>
    <source>
        <strain evidence="2 3">DAOM 194757</strain>
    </source>
</reference>
<accession>A0A397UDU7</accession>
<protein>
    <recommendedName>
        <fullName evidence="1">F-box domain-containing protein</fullName>
    </recommendedName>
</protein>
<dbReference type="SUPFAM" id="SSF81383">
    <property type="entry name" value="F-box domain"/>
    <property type="match status" value="1"/>
</dbReference>
<dbReference type="EMBL" id="QKWP01001965">
    <property type="protein sequence ID" value="RIB05533.1"/>
    <property type="molecule type" value="Genomic_DNA"/>
</dbReference>
<dbReference type="Proteomes" id="UP000266673">
    <property type="component" value="Unassembled WGS sequence"/>
</dbReference>
<dbReference type="AlphaFoldDB" id="A0A397UDU7"/>
<comment type="caution">
    <text evidence="2">The sequence shown here is derived from an EMBL/GenBank/DDBJ whole genome shotgun (WGS) entry which is preliminary data.</text>
</comment>
<gene>
    <name evidence="2" type="ORF">C2G38_2219396</name>
</gene>
<dbReference type="OrthoDB" id="2351154at2759"/>
<dbReference type="InterPro" id="IPR036047">
    <property type="entry name" value="F-box-like_dom_sf"/>
</dbReference>
<organism evidence="2 3">
    <name type="scientific">Gigaspora rosea</name>
    <dbReference type="NCBI Taxonomy" id="44941"/>
    <lineage>
        <taxon>Eukaryota</taxon>
        <taxon>Fungi</taxon>
        <taxon>Fungi incertae sedis</taxon>
        <taxon>Mucoromycota</taxon>
        <taxon>Glomeromycotina</taxon>
        <taxon>Glomeromycetes</taxon>
        <taxon>Diversisporales</taxon>
        <taxon>Gigasporaceae</taxon>
        <taxon>Gigaspora</taxon>
    </lineage>
</organism>